<gene>
    <name evidence="8" type="ORF">AO353_02015</name>
</gene>
<dbReference type="Pfam" id="PF00132">
    <property type="entry name" value="Hexapep"/>
    <property type="match status" value="1"/>
</dbReference>
<evidence type="ECO:0000256" key="3">
    <source>
        <dbReference type="ARBA" id="ARBA00022556"/>
    </source>
</evidence>
<evidence type="ECO:0000256" key="4">
    <source>
        <dbReference type="ARBA" id="ARBA00022679"/>
    </source>
</evidence>
<dbReference type="AlphaFoldDB" id="A0A0N9WPR6"/>
<protein>
    <submittedName>
        <fullName evidence="8">Acetyltransferase</fullName>
    </submittedName>
</protein>
<dbReference type="InterPro" id="IPR001451">
    <property type="entry name" value="Hexapep"/>
</dbReference>
<dbReference type="RefSeq" id="WP_054593456.1">
    <property type="nucleotide sequence ID" value="NZ_CP012830.1"/>
</dbReference>
<dbReference type="CDD" id="cd04647">
    <property type="entry name" value="LbH_MAT_like"/>
    <property type="match status" value="1"/>
</dbReference>
<keyword evidence="7" id="KW-0012">Acyltransferase</keyword>
<keyword evidence="3" id="KW-0441">Lipid A biosynthesis</keyword>
<dbReference type="EMBL" id="CP012830">
    <property type="protein sequence ID" value="ALH99877.1"/>
    <property type="molecule type" value="Genomic_DNA"/>
</dbReference>
<sequence>MVGKLKVRLKQALLKSSTYYVLAAAKYFIANNVIAKMPIESVRKAYYRRIMGLSIGNDTHLSMRIFLTGYHSRCQVAIGNNCVINRDIYLDGRAGVHIGNNVNVSFQACLLSLHHDHNDPGFSAIGAPVVVQDHAWIGARAMILPGVTVGEGAVVAAGAVVTRSVPDYAVVGGVPARVIGQRNRDLTYVTDFAPFFDTDIFDESHAKSS</sequence>
<evidence type="ECO:0000256" key="7">
    <source>
        <dbReference type="ARBA" id="ARBA00023315"/>
    </source>
</evidence>
<dbReference type="InterPro" id="IPR018357">
    <property type="entry name" value="Hexapep_transf_CS"/>
</dbReference>
<evidence type="ECO:0000256" key="6">
    <source>
        <dbReference type="ARBA" id="ARBA00023098"/>
    </source>
</evidence>
<dbReference type="GO" id="GO:0016020">
    <property type="term" value="C:membrane"/>
    <property type="evidence" value="ECO:0007669"/>
    <property type="project" value="GOC"/>
</dbReference>
<dbReference type="PANTHER" id="PTHR23416:SF23">
    <property type="entry name" value="ACETYLTRANSFERASE C18B11.09C-RELATED"/>
    <property type="match status" value="1"/>
</dbReference>
<dbReference type="GO" id="GO:0005829">
    <property type="term" value="C:cytosol"/>
    <property type="evidence" value="ECO:0007669"/>
    <property type="project" value="TreeGrafter"/>
</dbReference>
<evidence type="ECO:0000313" key="9">
    <source>
        <dbReference type="Proteomes" id="UP000066487"/>
    </source>
</evidence>
<dbReference type="InterPro" id="IPR051159">
    <property type="entry name" value="Hexapeptide_acetyltransf"/>
</dbReference>
<keyword evidence="5" id="KW-0677">Repeat</keyword>
<dbReference type="OrthoDB" id="9815592at2"/>
<proteinExistence type="inferred from homology"/>
<keyword evidence="2" id="KW-0444">Lipid biosynthesis</keyword>
<dbReference type="GO" id="GO:0009245">
    <property type="term" value="P:lipid A biosynthetic process"/>
    <property type="evidence" value="ECO:0007669"/>
    <property type="project" value="UniProtKB-KW"/>
</dbReference>
<reference evidence="9" key="1">
    <citation type="submission" date="2015-09" db="EMBL/GenBank/DDBJ databases">
        <title>Whole genome sequence of Pseudomonas fluorescens FW300-N2E3.</title>
        <authorList>
            <person name="Ray J."/>
            <person name="Melnyk R."/>
            <person name="Deutschbauer A."/>
        </authorList>
    </citation>
    <scope>NUCLEOTIDE SEQUENCE [LARGE SCALE GENOMIC DNA]</scope>
    <source>
        <strain evidence="9">FW300-N2E3</strain>
    </source>
</reference>
<organism evidence="8 9">
    <name type="scientific">Pseudomonas fluorescens</name>
    <dbReference type="NCBI Taxonomy" id="294"/>
    <lineage>
        <taxon>Bacteria</taxon>
        <taxon>Pseudomonadati</taxon>
        <taxon>Pseudomonadota</taxon>
        <taxon>Gammaproteobacteria</taxon>
        <taxon>Pseudomonadales</taxon>
        <taxon>Pseudomonadaceae</taxon>
        <taxon>Pseudomonas</taxon>
    </lineage>
</organism>
<dbReference type="PROSITE" id="PS00101">
    <property type="entry name" value="HEXAPEP_TRANSFERASES"/>
    <property type="match status" value="1"/>
</dbReference>
<comment type="similarity">
    <text evidence="1">Belongs to the transferase hexapeptide repeat family.</text>
</comment>
<evidence type="ECO:0000256" key="2">
    <source>
        <dbReference type="ARBA" id="ARBA00022516"/>
    </source>
</evidence>
<keyword evidence="6" id="KW-0443">Lipid metabolism</keyword>
<evidence type="ECO:0000313" key="8">
    <source>
        <dbReference type="EMBL" id="ALH99877.1"/>
    </source>
</evidence>
<dbReference type="Gene3D" id="2.160.10.10">
    <property type="entry name" value="Hexapeptide repeat proteins"/>
    <property type="match status" value="1"/>
</dbReference>
<reference evidence="8 9" key="2">
    <citation type="journal article" date="2018" name="Nature">
        <title>Mutant phenotypes for thousands of bacterial genes of unknown function.</title>
        <authorList>
            <person name="Price M.N."/>
            <person name="Wetmore K.M."/>
            <person name="Waters R.J."/>
            <person name="Callaghan M."/>
            <person name="Ray J."/>
            <person name="Liu H."/>
            <person name="Kuehl J.V."/>
            <person name="Melnyk R.A."/>
            <person name="Lamson J.S."/>
            <person name="Suh Y."/>
            <person name="Carlson H.K."/>
            <person name="Esquivel Z."/>
            <person name="Sadeeshkumar H."/>
            <person name="Chakraborty R."/>
            <person name="Zane G.M."/>
            <person name="Rubin B.E."/>
            <person name="Wall J.D."/>
            <person name="Visel A."/>
            <person name="Bristow J."/>
            <person name="Blow M.J."/>
            <person name="Arkin A.P."/>
            <person name="Deutschbauer A.M."/>
        </authorList>
    </citation>
    <scope>NUCLEOTIDE SEQUENCE [LARGE SCALE GENOMIC DNA]</scope>
    <source>
        <strain evidence="8 9">FW300-N2E3</strain>
    </source>
</reference>
<dbReference type="SUPFAM" id="SSF51161">
    <property type="entry name" value="Trimeric LpxA-like enzymes"/>
    <property type="match status" value="1"/>
</dbReference>
<dbReference type="InterPro" id="IPR011004">
    <property type="entry name" value="Trimer_LpxA-like_sf"/>
</dbReference>
<dbReference type="Proteomes" id="UP000066487">
    <property type="component" value="Chromosome"/>
</dbReference>
<name>A0A0N9WPR6_PSEFL</name>
<keyword evidence="4 8" id="KW-0808">Transferase</keyword>
<evidence type="ECO:0000256" key="1">
    <source>
        <dbReference type="ARBA" id="ARBA00007274"/>
    </source>
</evidence>
<dbReference type="GO" id="GO:0008374">
    <property type="term" value="F:O-acyltransferase activity"/>
    <property type="evidence" value="ECO:0007669"/>
    <property type="project" value="TreeGrafter"/>
</dbReference>
<dbReference type="PANTHER" id="PTHR23416">
    <property type="entry name" value="SIALIC ACID SYNTHASE-RELATED"/>
    <property type="match status" value="1"/>
</dbReference>
<evidence type="ECO:0000256" key="5">
    <source>
        <dbReference type="ARBA" id="ARBA00022737"/>
    </source>
</evidence>
<accession>A0A0N9WPR6</accession>